<dbReference type="InterPro" id="IPR052159">
    <property type="entry name" value="Competence_DNA_uptake"/>
</dbReference>
<keyword evidence="2" id="KW-1003">Cell membrane</keyword>
<sequence length="715" mass="81240">MINNTLQRHPFLRLLMPLTGGIICGDAYFFHQRAELSLNIPEETSYLFSTFSPVWICLAGFLLLFFAYFLSGKYRIHWLYGLSVFLCCFGLGAGISGERLHRVVFPFSGDAAVYQAVISEQPEMKEKSLLCRVQLEGRVEKGAVQRSDREHTFLFYFPKDSTTASLSRGDRLWVRTRLTPPVNNGNPDEFDYIRYLVRKGGTGTAYIPAGHWRIVGHDASRTLRQIVSDYQEKVLGIYRHLGFQGDNLAVLSALTVGDKENLSEDIRETYSITGASHVLALSGLHIGFLYALLFFLLSLIWKRWSYFKPFGLFLIILFLWGFAFLTGLSSSVVRSVIMFSLLAISSLQPEKPLTLNTLAATAFLMLLYNPLWLFDVGFQLSFVAVASILLIQPKLYNLLSVRYRIPRYIWGLLTVSIAAQIGTAPLVILYFSRFSTHFLLTNLWVIPMVTLILYSAVFMLILTPFPFLQQGFASVVNILLSSQNNVLRRIEQFPMSSIDGLWTECWEIMLFYIFLLSLFRNFSVRTSRSIYFSLCCLLLLTTYHTVLVSSSVPQCCIAFYNVRNCPAVHCLAANGKSWLACADSLPDVSRLYRALSPNWNHQRLSTPEVLTGDYATSGLAFHNHIVSYAGKRICLLHDARWRNKISSHPLTIDYLYISKGYKGRIEELTTLFRIRTVILDTSLSDYHSDILREDCSRLAIPCISLKERGALCIPL</sequence>
<organism evidence="9">
    <name type="scientific">Bacteroides intestinalis</name>
    <dbReference type="NCBI Taxonomy" id="329854"/>
    <lineage>
        <taxon>Bacteria</taxon>
        <taxon>Pseudomonadati</taxon>
        <taxon>Bacteroidota</taxon>
        <taxon>Bacteroidia</taxon>
        <taxon>Bacteroidales</taxon>
        <taxon>Bacteroidaceae</taxon>
        <taxon>Bacteroides</taxon>
    </lineage>
</organism>
<dbReference type="PANTHER" id="PTHR30619">
    <property type="entry name" value="DNA INTERNALIZATION/COMPETENCE PROTEIN COMEC/REC2"/>
    <property type="match status" value="1"/>
</dbReference>
<feature type="transmembrane region" description="Helical" evidence="6">
    <location>
        <begin position="378"/>
        <end position="396"/>
    </location>
</feature>
<dbReference type="InterPro" id="IPR004477">
    <property type="entry name" value="ComEC_N"/>
</dbReference>
<name>A0A6N2XIJ3_9BACE</name>
<dbReference type="Pfam" id="PF13567">
    <property type="entry name" value="DUF4131"/>
    <property type="match status" value="1"/>
</dbReference>
<dbReference type="InterPro" id="IPR025405">
    <property type="entry name" value="DUF4131"/>
</dbReference>
<evidence type="ECO:0000259" key="8">
    <source>
        <dbReference type="Pfam" id="PF13567"/>
    </source>
</evidence>
<keyword evidence="3 6" id="KW-0812">Transmembrane</keyword>
<proteinExistence type="predicted"/>
<feature type="transmembrane region" description="Helical" evidence="6">
    <location>
        <begin position="278"/>
        <end position="300"/>
    </location>
</feature>
<evidence type="ECO:0000256" key="3">
    <source>
        <dbReference type="ARBA" id="ARBA00022692"/>
    </source>
</evidence>
<feature type="transmembrane region" description="Helical" evidence="6">
    <location>
        <begin position="312"/>
        <end position="333"/>
    </location>
</feature>
<feature type="transmembrane region" description="Helical" evidence="6">
    <location>
        <begin position="12"/>
        <end position="31"/>
    </location>
</feature>
<reference evidence="9" key="1">
    <citation type="submission" date="2019-11" db="EMBL/GenBank/DDBJ databases">
        <authorList>
            <person name="Feng L."/>
        </authorList>
    </citation>
    <scope>NUCLEOTIDE SEQUENCE</scope>
    <source>
        <strain evidence="9">BintestinalisLFYP9</strain>
    </source>
</reference>
<feature type="transmembrane region" description="Helical" evidence="6">
    <location>
        <begin position="51"/>
        <end position="71"/>
    </location>
</feature>
<evidence type="ECO:0000256" key="5">
    <source>
        <dbReference type="ARBA" id="ARBA00023136"/>
    </source>
</evidence>
<dbReference type="NCBIfam" id="TIGR00360">
    <property type="entry name" value="ComEC_N-term"/>
    <property type="match status" value="1"/>
</dbReference>
<evidence type="ECO:0000256" key="2">
    <source>
        <dbReference type="ARBA" id="ARBA00022475"/>
    </source>
</evidence>
<evidence type="ECO:0000313" key="9">
    <source>
        <dbReference type="EMBL" id="VYT53607.1"/>
    </source>
</evidence>
<dbReference type="EMBL" id="CACRSU010000050">
    <property type="protein sequence ID" value="VYT53607.1"/>
    <property type="molecule type" value="Genomic_DNA"/>
</dbReference>
<feature type="transmembrane region" description="Helical" evidence="6">
    <location>
        <begin position="408"/>
        <end position="431"/>
    </location>
</feature>
<comment type="subcellular location">
    <subcellularLocation>
        <location evidence="1">Cell membrane</location>
        <topology evidence="1">Multi-pass membrane protein</topology>
    </subcellularLocation>
</comment>
<dbReference type="Pfam" id="PF03772">
    <property type="entry name" value="Competence"/>
    <property type="match status" value="1"/>
</dbReference>
<protein>
    <submittedName>
        <fullName evidence="9">ComEC family competence protein</fullName>
    </submittedName>
</protein>
<feature type="transmembrane region" description="Helical" evidence="6">
    <location>
        <begin position="501"/>
        <end position="519"/>
    </location>
</feature>
<feature type="transmembrane region" description="Helical" evidence="6">
    <location>
        <begin position="443"/>
        <end position="462"/>
    </location>
</feature>
<keyword evidence="4 6" id="KW-1133">Transmembrane helix</keyword>
<feature type="domain" description="DUF4131" evidence="8">
    <location>
        <begin position="52"/>
        <end position="209"/>
    </location>
</feature>
<feature type="transmembrane region" description="Helical" evidence="6">
    <location>
        <begin position="353"/>
        <end position="371"/>
    </location>
</feature>
<gene>
    <name evidence="9" type="ORF">BILFYP9_04896</name>
</gene>
<accession>A0A6N2XIJ3</accession>
<keyword evidence="5 6" id="KW-0472">Membrane</keyword>
<feature type="domain" description="ComEC/Rec2-related protein" evidence="7">
    <location>
        <begin position="254"/>
        <end position="519"/>
    </location>
</feature>
<evidence type="ECO:0000259" key="7">
    <source>
        <dbReference type="Pfam" id="PF03772"/>
    </source>
</evidence>
<evidence type="ECO:0000256" key="4">
    <source>
        <dbReference type="ARBA" id="ARBA00022989"/>
    </source>
</evidence>
<evidence type="ECO:0000256" key="1">
    <source>
        <dbReference type="ARBA" id="ARBA00004651"/>
    </source>
</evidence>
<dbReference type="PANTHER" id="PTHR30619:SF1">
    <property type="entry name" value="RECOMBINATION PROTEIN 2"/>
    <property type="match status" value="1"/>
</dbReference>
<feature type="transmembrane region" description="Helical" evidence="6">
    <location>
        <begin position="78"/>
        <end position="97"/>
    </location>
</feature>
<dbReference type="GO" id="GO:0005886">
    <property type="term" value="C:plasma membrane"/>
    <property type="evidence" value="ECO:0007669"/>
    <property type="project" value="UniProtKB-SubCell"/>
</dbReference>
<evidence type="ECO:0000256" key="6">
    <source>
        <dbReference type="SAM" id="Phobius"/>
    </source>
</evidence>
<dbReference type="AlphaFoldDB" id="A0A6N2XIJ3"/>
<feature type="transmembrane region" description="Helical" evidence="6">
    <location>
        <begin position="531"/>
        <end position="552"/>
    </location>
</feature>